<dbReference type="GO" id="GO:0003676">
    <property type="term" value="F:nucleic acid binding"/>
    <property type="evidence" value="ECO:0007669"/>
    <property type="project" value="InterPro"/>
</dbReference>
<dbReference type="InterPro" id="IPR002156">
    <property type="entry name" value="RNaseH_domain"/>
</dbReference>
<proteinExistence type="predicted"/>
<dbReference type="Pfam" id="PF13456">
    <property type="entry name" value="RVT_3"/>
    <property type="match status" value="1"/>
</dbReference>
<evidence type="ECO:0000313" key="3">
    <source>
        <dbReference type="Proteomes" id="UP000634136"/>
    </source>
</evidence>
<reference evidence="2" key="1">
    <citation type="submission" date="2020-09" db="EMBL/GenBank/DDBJ databases">
        <title>Genome-Enabled Discovery of Anthraquinone Biosynthesis in Senna tora.</title>
        <authorList>
            <person name="Kang S.-H."/>
            <person name="Pandey R.P."/>
            <person name="Lee C.-M."/>
            <person name="Sim J.-S."/>
            <person name="Jeong J.-T."/>
            <person name="Choi B.-S."/>
            <person name="Jung M."/>
            <person name="Ginzburg D."/>
            <person name="Zhao K."/>
            <person name="Won S.Y."/>
            <person name="Oh T.-J."/>
            <person name="Yu Y."/>
            <person name="Kim N.-H."/>
            <person name="Lee O.R."/>
            <person name="Lee T.-H."/>
            <person name="Bashyal P."/>
            <person name="Kim T.-S."/>
            <person name="Lee W.-H."/>
            <person name="Kawkins C."/>
            <person name="Kim C.-K."/>
            <person name="Kim J.S."/>
            <person name="Ahn B.O."/>
            <person name="Rhee S.Y."/>
            <person name="Sohng J.K."/>
        </authorList>
    </citation>
    <scope>NUCLEOTIDE SEQUENCE</scope>
    <source>
        <tissue evidence="2">Leaf</tissue>
    </source>
</reference>
<dbReference type="Proteomes" id="UP000634136">
    <property type="component" value="Unassembled WGS sequence"/>
</dbReference>
<gene>
    <name evidence="2" type="ORF">G2W53_035079</name>
</gene>
<evidence type="ECO:0000259" key="1">
    <source>
        <dbReference type="Pfam" id="PF13456"/>
    </source>
</evidence>
<sequence length="204" mass="23194">MASTLAPPTVAWVCGKTTTLRSSPLTKAIEPVFICRFHHDRVFHWRHNQEPSRHEPTKHYIRRERLISRRFFDLSVQSDLRRWLFKVVPALLRSALQPRHHVLQRDLLHHLGIRLLRECSLPSLPQAALQSPCIKGINYAARKHAGGGTVGWLIRESSGVYVGAFALSIGFLDDSVLLDAMTIKHGIEFARRLGMQELLVEGDV</sequence>
<dbReference type="EMBL" id="JAAIUW010000011">
    <property type="protein sequence ID" value="KAF7808336.1"/>
    <property type="molecule type" value="Genomic_DNA"/>
</dbReference>
<dbReference type="GO" id="GO:0004523">
    <property type="term" value="F:RNA-DNA hybrid ribonuclease activity"/>
    <property type="evidence" value="ECO:0007669"/>
    <property type="project" value="InterPro"/>
</dbReference>
<protein>
    <submittedName>
        <fullName evidence="2">Heat shock cognate 70 kDa protein 1</fullName>
    </submittedName>
</protein>
<evidence type="ECO:0000313" key="2">
    <source>
        <dbReference type="EMBL" id="KAF7808336.1"/>
    </source>
</evidence>
<name>A0A834SRQ6_9FABA</name>
<accession>A0A834SRQ6</accession>
<organism evidence="2 3">
    <name type="scientific">Senna tora</name>
    <dbReference type="NCBI Taxonomy" id="362788"/>
    <lineage>
        <taxon>Eukaryota</taxon>
        <taxon>Viridiplantae</taxon>
        <taxon>Streptophyta</taxon>
        <taxon>Embryophyta</taxon>
        <taxon>Tracheophyta</taxon>
        <taxon>Spermatophyta</taxon>
        <taxon>Magnoliopsida</taxon>
        <taxon>eudicotyledons</taxon>
        <taxon>Gunneridae</taxon>
        <taxon>Pentapetalae</taxon>
        <taxon>rosids</taxon>
        <taxon>fabids</taxon>
        <taxon>Fabales</taxon>
        <taxon>Fabaceae</taxon>
        <taxon>Caesalpinioideae</taxon>
        <taxon>Cassia clade</taxon>
        <taxon>Senna</taxon>
    </lineage>
</organism>
<comment type="caution">
    <text evidence="2">The sequence shown here is derived from an EMBL/GenBank/DDBJ whole genome shotgun (WGS) entry which is preliminary data.</text>
</comment>
<dbReference type="AlphaFoldDB" id="A0A834SRQ6"/>
<keyword evidence="2" id="KW-0346">Stress response</keyword>
<feature type="domain" description="RNase H type-1" evidence="1">
    <location>
        <begin position="139"/>
        <end position="203"/>
    </location>
</feature>
<keyword evidence="3" id="KW-1185">Reference proteome</keyword>